<dbReference type="AlphaFoldDB" id="A0A7U8C7K4"/>
<dbReference type="InterPro" id="IPR027470">
    <property type="entry name" value="Cation_efflux_CTD"/>
</dbReference>
<name>A0A7U8C7K4_NEPCE</name>
<dbReference type="InterPro" id="IPR058533">
    <property type="entry name" value="Cation_efflux_TM"/>
</dbReference>
<feature type="transmembrane region" description="Helical" evidence="9">
    <location>
        <begin position="14"/>
        <end position="36"/>
    </location>
</feature>
<feature type="domain" description="Cation efflux protein cytoplasmic" evidence="11">
    <location>
        <begin position="213"/>
        <end position="288"/>
    </location>
</feature>
<keyword evidence="13" id="KW-1185">Reference proteome</keyword>
<keyword evidence="6" id="KW-0862">Zinc</keyword>
<feature type="transmembrane region" description="Helical" evidence="9">
    <location>
        <begin position="78"/>
        <end position="100"/>
    </location>
</feature>
<evidence type="ECO:0000256" key="1">
    <source>
        <dbReference type="ARBA" id="ARBA00004141"/>
    </source>
</evidence>
<gene>
    <name evidence="12" type="ORF">MED92_03727</name>
</gene>
<proteinExistence type="inferred from homology"/>
<evidence type="ECO:0000256" key="9">
    <source>
        <dbReference type="SAM" id="Phobius"/>
    </source>
</evidence>
<accession>A0A7U8C7K4</accession>
<reference evidence="12 13" key="1">
    <citation type="submission" date="2006-02" db="EMBL/GenBank/DDBJ databases">
        <authorList>
            <person name="Pinhassi J."/>
            <person name="Pedros-Alio C."/>
            <person name="Ferriera S."/>
            <person name="Johnson J."/>
            <person name="Kravitz S."/>
            <person name="Halpern A."/>
            <person name="Remington K."/>
            <person name="Beeson K."/>
            <person name="Tran B."/>
            <person name="Rogers Y.-H."/>
            <person name="Friedman R."/>
            <person name="Venter J.C."/>
        </authorList>
    </citation>
    <scope>NUCLEOTIDE SEQUENCE [LARGE SCALE GENOMIC DNA]</scope>
    <source>
        <strain evidence="12 13">MED92</strain>
    </source>
</reference>
<dbReference type="GO" id="GO:0006829">
    <property type="term" value="P:zinc ion transport"/>
    <property type="evidence" value="ECO:0007669"/>
    <property type="project" value="UniProtKB-KW"/>
</dbReference>
<keyword evidence="6" id="KW-0864">Zinc transport</keyword>
<dbReference type="InterPro" id="IPR002524">
    <property type="entry name" value="Cation_efflux"/>
</dbReference>
<keyword evidence="4" id="KW-0408">Iron</keyword>
<evidence type="ECO:0000313" key="13">
    <source>
        <dbReference type="Proteomes" id="UP000002171"/>
    </source>
</evidence>
<dbReference type="RefSeq" id="WP_007022761.1">
    <property type="nucleotide sequence ID" value="NZ_CH724127.1"/>
</dbReference>
<dbReference type="Gene3D" id="1.20.1510.10">
    <property type="entry name" value="Cation efflux protein transmembrane domain"/>
    <property type="match status" value="1"/>
</dbReference>
<dbReference type="SUPFAM" id="SSF161111">
    <property type="entry name" value="Cation efflux protein transmembrane domain-like"/>
    <property type="match status" value="1"/>
</dbReference>
<evidence type="ECO:0000256" key="4">
    <source>
        <dbReference type="ARBA" id="ARBA00022496"/>
    </source>
</evidence>
<dbReference type="Proteomes" id="UP000002171">
    <property type="component" value="Unassembled WGS sequence"/>
</dbReference>
<keyword evidence="3" id="KW-0813">Transport</keyword>
<feature type="domain" description="Cation efflux protein transmembrane" evidence="10">
    <location>
        <begin position="16"/>
        <end position="209"/>
    </location>
</feature>
<evidence type="ECO:0000256" key="8">
    <source>
        <dbReference type="ARBA" id="ARBA00023136"/>
    </source>
</evidence>
<evidence type="ECO:0000256" key="3">
    <source>
        <dbReference type="ARBA" id="ARBA00022448"/>
    </source>
</evidence>
<dbReference type="PANTHER" id="PTHR43840:SF15">
    <property type="entry name" value="MITOCHONDRIAL METAL TRANSPORTER 1-RELATED"/>
    <property type="match status" value="1"/>
</dbReference>
<evidence type="ECO:0000313" key="12">
    <source>
        <dbReference type="EMBL" id="EAR61674.1"/>
    </source>
</evidence>
<dbReference type="GO" id="GO:0006826">
    <property type="term" value="P:iron ion transport"/>
    <property type="evidence" value="ECO:0007669"/>
    <property type="project" value="UniProtKB-KW"/>
</dbReference>
<evidence type="ECO:0000256" key="7">
    <source>
        <dbReference type="ARBA" id="ARBA00022989"/>
    </source>
</evidence>
<dbReference type="InterPro" id="IPR050291">
    <property type="entry name" value="CDF_Transporter"/>
</dbReference>
<evidence type="ECO:0000256" key="6">
    <source>
        <dbReference type="ARBA" id="ARBA00022906"/>
    </source>
</evidence>
<dbReference type="GO" id="GO:0016020">
    <property type="term" value="C:membrane"/>
    <property type="evidence" value="ECO:0007669"/>
    <property type="project" value="UniProtKB-SubCell"/>
</dbReference>
<evidence type="ECO:0000259" key="11">
    <source>
        <dbReference type="Pfam" id="PF16916"/>
    </source>
</evidence>
<dbReference type="SUPFAM" id="SSF160240">
    <property type="entry name" value="Cation efflux protein cytoplasmic domain-like"/>
    <property type="match status" value="1"/>
</dbReference>
<keyword evidence="4" id="KW-0410">Iron transport</keyword>
<evidence type="ECO:0000256" key="2">
    <source>
        <dbReference type="ARBA" id="ARBA00010212"/>
    </source>
</evidence>
<keyword evidence="7 9" id="KW-1133">Transmembrane helix</keyword>
<dbReference type="EMBL" id="AAOW01000006">
    <property type="protein sequence ID" value="EAR61674.1"/>
    <property type="molecule type" value="Genomic_DNA"/>
</dbReference>
<dbReference type="GO" id="GO:0008324">
    <property type="term" value="F:monoatomic cation transmembrane transporter activity"/>
    <property type="evidence" value="ECO:0007669"/>
    <property type="project" value="InterPro"/>
</dbReference>
<comment type="caution">
    <text evidence="12">The sequence shown here is derived from an EMBL/GenBank/DDBJ whole genome shotgun (WGS) entry which is preliminary data.</text>
</comment>
<keyword evidence="6" id="KW-0406">Ion transport</keyword>
<dbReference type="InterPro" id="IPR036837">
    <property type="entry name" value="Cation_efflux_CTD_sf"/>
</dbReference>
<evidence type="ECO:0000259" key="10">
    <source>
        <dbReference type="Pfam" id="PF01545"/>
    </source>
</evidence>
<dbReference type="Gene3D" id="3.30.70.1350">
    <property type="entry name" value="Cation efflux protein, cytoplasmic domain"/>
    <property type="match status" value="1"/>
</dbReference>
<keyword evidence="8 9" id="KW-0472">Membrane</keyword>
<comment type="subcellular location">
    <subcellularLocation>
        <location evidence="1">Membrane</location>
        <topology evidence="1">Multi-pass membrane protein</topology>
    </subcellularLocation>
</comment>
<comment type="similarity">
    <text evidence="2">Belongs to the cation diffusion facilitator (CDF) transporter (TC 2.A.4) family. FieF subfamily.</text>
</comment>
<dbReference type="OrthoDB" id="9806522at2"/>
<dbReference type="NCBIfam" id="TIGR01297">
    <property type="entry name" value="CDF"/>
    <property type="match status" value="1"/>
</dbReference>
<evidence type="ECO:0000256" key="5">
    <source>
        <dbReference type="ARBA" id="ARBA00022692"/>
    </source>
</evidence>
<dbReference type="Pfam" id="PF16916">
    <property type="entry name" value="ZT_dimer"/>
    <property type="match status" value="1"/>
</dbReference>
<dbReference type="FunFam" id="1.20.1510.10:FF:000006">
    <property type="entry name" value="Divalent cation efflux transporter"/>
    <property type="match status" value="1"/>
</dbReference>
<organism evidence="12 13">
    <name type="scientific">Neptuniibacter caesariensis</name>
    <dbReference type="NCBI Taxonomy" id="207954"/>
    <lineage>
        <taxon>Bacteria</taxon>
        <taxon>Pseudomonadati</taxon>
        <taxon>Pseudomonadota</taxon>
        <taxon>Gammaproteobacteria</taxon>
        <taxon>Oceanospirillales</taxon>
        <taxon>Oceanospirillaceae</taxon>
        <taxon>Neptuniibacter</taxon>
    </lineage>
</organism>
<sequence length="393" mass="42843">MQRDQQQQAAAQKVTWIGAALNLILGIIKIFVGQVANSTALIADGVHSLSDLLSDILIVAILRISGKGPDREHPWGHGYFETIGTAILGCLLIAVAGAMAYEGATQLFSHRELLSPEWPALLVAGISILGKEWIFRYTLSIGKKLKSDLLIANAWHSRTDALSSIIVFIGVAGAMSGFEWLDSLATVAVALLIAKIGWDLSWSSLKQLVNTALPQDEIDKYCEQILAVDGVVNVHDFKTRMIANKKVLELHLQIHPAMSASEGHYIGQQVCKVLMVDPDIGHIIYHIDTTDDAGEQIDLPDGNALPSRQLLEPLVTDTLSSLDTDIELYRLAIFYQSTSVDLDVLIRCPQPSTLEKQGLTPNQMVSAIRNRIQSENDGAPWLGKIFIAVGDKG</sequence>
<dbReference type="Pfam" id="PF01545">
    <property type="entry name" value="Cation_efflux"/>
    <property type="match status" value="1"/>
</dbReference>
<dbReference type="PANTHER" id="PTHR43840">
    <property type="entry name" value="MITOCHONDRIAL METAL TRANSPORTER 1-RELATED"/>
    <property type="match status" value="1"/>
</dbReference>
<keyword evidence="5 9" id="KW-0812">Transmembrane</keyword>
<feature type="transmembrane region" description="Helical" evidence="9">
    <location>
        <begin position="160"/>
        <end position="178"/>
    </location>
</feature>
<dbReference type="InterPro" id="IPR027469">
    <property type="entry name" value="Cation_efflux_TMD_sf"/>
</dbReference>
<protein>
    <submittedName>
        <fullName evidence="12">Cation-efflux family protein</fullName>
    </submittedName>
</protein>